<evidence type="ECO:0000256" key="1">
    <source>
        <dbReference type="SAM" id="Coils"/>
    </source>
</evidence>
<proteinExistence type="predicted"/>
<gene>
    <name evidence="3" type="ORF">O6P32_04255</name>
</gene>
<keyword evidence="1" id="KW-0175">Coiled coil</keyword>
<accession>A0ABT4PFU4</accession>
<name>A0ABT4PFU4_9BACT</name>
<dbReference type="EMBL" id="JAPZVM010000002">
    <property type="protein sequence ID" value="MCZ8371920.1"/>
    <property type="molecule type" value="Genomic_DNA"/>
</dbReference>
<feature type="domain" description="DUF4435" evidence="2">
    <location>
        <begin position="27"/>
        <end position="273"/>
    </location>
</feature>
<organism evidence="3 4">
    <name type="scientific">Phocaeicola acetigenes</name>
    <dbReference type="NCBI Taxonomy" id="3016083"/>
    <lineage>
        <taxon>Bacteria</taxon>
        <taxon>Pseudomonadati</taxon>
        <taxon>Bacteroidota</taxon>
        <taxon>Bacteroidia</taxon>
        <taxon>Bacteroidales</taxon>
        <taxon>Bacteroidaceae</taxon>
        <taxon>Phocaeicola</taxon>
    </lineage>
</organism>
<reference evidence="3" key="1">
    <citation type="submission" date="2022-12" db="EMBL/GenBank/DDBJ databases">
        <title>Phocaeicola acetigenes sp. nov., isolated feces from a healthy human.</title>
        <authorList>
            <person name="Do H."/>
            <person name="Ha Y.B."/>
            <person name="Kim J.-S."/>
            <person name="Suh M.K."/>
            <person name="Kim H.S."/>
            <person name="Lee J.-S."/>
        </authorList>
    </citation>
    <scope>NUCLEOTIDE SEQUENCE</scope>
    <source>
        <strain evidence="3">KGMB11183</strain>
    </source>
</reference>
<evidence type="ECO:0000313" key="3">
    <source>
        <dbReference type="EMBL" id="MCZ8371920.1"/>
    </source>
</evidence>
<dbReference type="Proteomes" id="UP001141933">
    <property type="component" value="Unassembled WGS sequence"/>
</dbReference>
<sequence length="332" mass="39017">MGKRLTENLSSLYIGAANSLKPKHARRKVVAYVESYEDISFWRSLLADYENENLYFEVMLPSANSLAKGKKTVLMNQLGKQLGENMIACVDSDYDYLLQGRTQTSQYINNNPYVFQTYAYAIENYHCYAEGLHEVCVTATLNDHSLIDFPAFMKLYSQIAYPLFIWSVWFYRKHNLSEFSLLDFCSQVKLDHVSIRHPERSLEVMAKKVNRKLHELERKHANALHEIEEMKSEFKTLGVYPENTYMFIQGHHIMDNVVLKLLVPVCTILRREREQQIHELALHNIQLHNELVSYQRSQVGVELVIHKNPNYRNSPLYHMIQQDVERFLKKIH</sequence>
<evidence type="ECO:0000313" key="4">
    <source>
        <dbReference type="Proteomes" id="UP001141933"/>
    </source>
</evidence>
<keyword evidence="4" id="KW-1185">Reference proteome</keyword>
<comment type="caution">
    <text evidence="3">The sequence shown here is derived from an EMBL/GenBank/DDBJ whole genome shotgun (WGS) entry which is preliminary data.</text>
</comment>
<dbReference type="Pfam" id="PF14491">
    <property type="entry name" value="DUF4435"/>
    <property type="match status" value="1"/>
</dbReference>
<evidence type="ECO:0000259" key="2">
    <source>
        <dbReference type="Pfam" id="PF14491"/>
    </source>
</evidence>
<dbReference type="InterPro" id="IPR029492">
    <property type="entry name" value="DUF4435"/>
</dbReference>
<dbReference type="RefSeq" id="WP_178265734.1">
    <property type="nucleotide sequence ID" value="NZ_JAPZVM010000002.1"/>
</dbReference>
<feature type="coiled-coil region" evidence="1">
    <location>
        <begin position="199"/>
        <end position="233"/>
    </location>
</feature>
<protein>
    <submittedName>
        <fullName evidence="3">DUF4435 domain-containing protein</fullName>
    </submittedName>
</protein>